<organism evidence="2 3">
    <name type="scientific">Pleurodeles waltl</name>
    <name type="common">Iberian ribbed newt</name>
    <dbReference type="NCBI Taxonomy" id="8319"/>
    <lineage>
        <taxon>Eukaryota</taxon>
        <taxon>Metazoa</taxon>
        <taxon>Chordata</taxon>
        <taxon>Craniata</taxon>
        <taxon>Vertebrata</taxon>
        <taxon>Euteleostomi</taxon>
        <taxon>Amphibia</taxon>
        <taxon>Batrachia</taxon>
        <taxon>Caudata</taxon>
        <taxon>Salamandroidea</taxon>
        <taxon>Salamandridae</taxon>
        <taxon>Pleurodelinae</taxon>
        <taxon>Pleurodeles</taxon>
    </lineage>
</organism>
<gene>
    <name evidence="2" type="ORF">NDU88_009401</name>
</gene>
<feature type="region of interest" description="Disordered" evidence="1">
    <location>
        <begin position="42"/>
        <end position="73"/>
    </location>
</feature>
<dbReference type="Proteomes" id="UP001066276">
    <property type="component" value="Chromosome 5"/>
</dbReference>
<sequence>MRRTAHAPRGAAGQERCLQSLFSTEAACSFLMLRACLPGDGSSLTGLRDSEGPYRQRGGTRLTDRSAARHLPV</sequence>
<evidence type="ECO:0000313" key="3">
    <source>
        <dbReference type="Proteomes" id="UP001066276"/>
    </source>
</evidence>
<protein>
    <submittedName>
        <fullName evidence="2">Uncharacterized protein</fullName>
    </submittedName>
</protein>
<evidence type="ECO:0000256" key="1">
    <source>
        <dbReference type="SAM" id="MobiDB-lite"/>
    </source>
</evidence>
<keyword evidence="3" id="KW-1185">Reference proteome</keyword>
<dbReference type="EMBL" id="JANPWB010000009">
    <property type="protein sequence ID" value="KAJ1156683.1"/>
    <property type="molecule type" value="Genomic_DNA"/>
</dbReference>
<reference evidence="2" key="1">
    <citation type="journal article" date="2022" name="bioRxiv">
        <title>Sequencing and chromosome-scale assembly of the giantPleurodeles waltlgenome.</title>
        <authorList>
            <person name="Brown T."/>
            <person name="Elewa A."/>
            <person name="Iarovenko S."/>
            <person name="Subramanian E."/>
            <person name="Araus A.J."/>
            <person name="Petzold A."/>
            <person name="Susuki M."/>
            <person name="Suzuki K.-i.T."/>
            <person name="Hayashi T."/>
            <person name="Toyoda A."/>
            <person name="Oliveira C."/>
            <person name="Osipova E."/>
            <person name="Leigh N.D."/>
            <person name="Simon A."/>
            <person name="Yun M.H."/>
        </authorList>
    </citation>
    <scope>NUCLEOTIDE SEQUENCE</scope>
    <source>
        <strain evidence="2">20211129_DDA</strain>
        <tissue evidence="2">Liver</tissue>
    </source>
</reference>
<proteinExistence type="predicted"/>
<accession>A0AAV7RXI3</accession>
<dbReference type="AlphaFoldDB" id="A0AAV7RXI3"/>
<name>A0AAV7RXI3_PLEWA</name>
<evidence type="ECO:0000313" key="2">
    <source>
        <dbReference type="EMBL" id="KAJ1156683.1"/>
    </source>
</evidence>
<comment type="caution">
    <text evidence="2">The sequence shown here is derived from an EMBL/GenBank/DDBJ whole genome shotgun (WGS) entry which is preliminary data.</text>
</comment>